<reference evidence="3 4" key="1">
    <citation type="submission" date="2019-09" db="EMBL/GenBank/DDBJ databases">
        <title>Wenzhouxiangella sp. Genome sequencing and assembly.</title>
        <authorList>
            <person name="Zhang R."/>
        </authorList>
    </citation>
    <scope>NUCLEOTIDE SEQUENCE [LARGE SCALE GENOMIC DNA]</scope>
    <source>
        <strain evidence="3 4">W260</strain>
    </source>
</reference>
<feature type="chain" id="PRO_5024288374" description="DUF3471 domain-containing protein" evidence="2">
    <location>
        <begin position="22"/>
        <end position="407"/>
    </location>
</feature>
<evidence type="ECO:0000313" key="3">
    <source>
        <dbReference type="EMBL" id="KAA9132623.1"/>
    </source>
</evidence>
<dbReference type="EMBL" id="VYXP01000003">
    <property type="protein sequence ID" value="KAA9132623.1"/>
    <property type="molecule type" value="Genomic_DNA"/>
</dbReference>
<protein>
    <recommendedName>
        <fullName evidence="5">DUF3471 domain-containing protein</fullName>
    </recommendedName>
</protein>
<keyword evidence="2" id="KW-0732">Signal</keyword>
<feature type="signal peptide" evidence="2">
    <location>
        <begin position="1"/>
        <end position="21"/>
    </location>
</feature>
<dbReference type="AlphaFoldDB" id="A0A5N0TC14"/>
<dbReference type="RefSeq" id="WP_150863332.1">
    <property type="nucleotide sequence ID" value="NZ_VYXP01000003.1"/>
</dbReference>
<evidence type="ECO:0000256" key="1">
    <source>
        <dbReference type="SAM" id="MobiDB-lite"/>
    </source>
</evidence>
<name>A0A5N0TC14_9GAMM</name>
<gene>
    <name evidence="3" type="ORF">F3N42_05230</name>
</gene>
<organism evidence="3 4">
    <name type="scientific">Marinihelvus fidelis</name>
    <dbReference type="NCBI Taxonomy" id="2613842"/>
    <lineage>
        <taxon>Bacteria</taxon>
        <taxon>Pseudomonadati</taxon>
        <taxon>Pseudomonadota</taxon>
        <taxon>Gammaproteobacteria</taxon>
        <taxon>Chromatiales</taxon>
        <taxon>Wenzhouxiangellaceae</taxon>
        <taxon>Marinihelvus</taxon>
    </lineage>
</organism>
<evidence type="ECO:0008006" key="5">
    <source>
        <dbReference type="Google" id="ProtNLM"/>
    </source>
</evidence>
<sequence length="407" mass="42255">MSKHSLTRRLLLPALITPALAMPLAALADVENITRAFSGIWDQPDQESQGLVLQISADEGDEKTGVAYWFTYGDDLASSWYVGVGPVADGLVDMTLYRADGAGFLEAAGSGSASVEAVGSLAMRFQNCNQGTASFDTPDNVLGSGEFRIKRLTSVMGMRCSGGISDDTPPGTRPTRLEVELVAARDDVTGKGKATFWERADRSDFMVQANGGMADGLYALMVCGDHRGDVEIVDGGGTLAFRSPGIDAKPLLDFDPRDCLIELVDDTGVALTSGDAVLAEKARGNNGGGQGGNNGQGGGNDDADVSFTPTGLVPGAKGNASLASDETSTTFTVHVMKVPAGDYDVVVGGTTEGVLTVEDGPGQLKGTLRFSDPAADDGEPLDFDPSGQLIEIYNADGVILEGLFPDA</sequence>
<accession>A0A5N0TC14</accession>
<evidence type="ECO:0000256" key="2">
    <source>
        <dbReference type="SAM" id="SignalP"/>
    </source>
</evidence>
<feature type="region of interest" description="Disordered" evidence="1">
    <location>
        <begin position="281"/>
        <end position="306"/>
    </location>
</feature>
<proteinExistence type="predicted"/>
<dbReference type="Proteomes" id="UP000325372">
    <property type="component" value="Unassembled WGS sequence"/>
</dbReference>
<comment type="caution">
    <text evidence="3">The sequence shown here is derived from an EMBL/GenBank/DDBJ whole genome shotgun (WGS) entry which is preliminary data.</text>
</comment>
<keyword evidence="4" id="KW-1185">Reference proteome</keyword>
<feature type="compositionally biased region" description="Gly residues" evidence="1">
    <location>
        <begin position="285"/>
        <end position="300"/>
    </location>
</feature>
<evidence type="ECO:0000313" key="4">
    <source>
        <dbReference type="Proteomes" id="UP000325372"/>
    </source>
</evidence>